<dbReference type="Pfam" id="PF01307">
    <property type="entry name" value="Plant_vir_prot"/>
    <property type="match status" value="1"/>
</dbReference>
<dbReference type="Proteomes" id="UP000232739">
    <property type="component" value="Segment"/>
</dbReference>
<dbReference type="GeneID" id="40524810"/>
<organism evidence="2 3">
    <name type="scientific">Lagenaria mild mosaic virus</name>
    <dbReference type="NCBI Taxonomy" id="717848"/>
    <lineage>
        <taxon>Viruses</taxon>
        <taxon>Riboviria</taxon>
        <taxon>Orthornavirae</taxon>
        <taxon>Kitrinoviricota</taxon>
        <taxon>Alsuviricetes</taxon>
        <taxon>Tymovirales</taxon>
        <taxon>Alphaflexiviridae</taxon>
        <taxon>Potexvirus</taxon>
        <taxon>Potexvirus lagenariae</taxon>
    </lineage>
</organism>
<evidence type="ECO:0000313" key="2">
    <source>
        <dbReference type="EMBL" id="BAJ17499.1"/>
    </source>
</evidence>
<evidence type="ECO:0000313" key="3">
    <source>
        <dbReference type="Proteomes" id="UP000232739"/>
    </source>
</evidence>
<proteinExistence type="predicted"/>
<protein>
    <submittedName>
        <fullName evidence="2">Triple gene block 2</fullName>
    </submittedName>
</protein>
<reference evidence="2 3" key="1">
    <citation type="journal article" date="2010" name="Plant Dis.">
        <title>Characterization of Lagenaria mild mosaic virus, a New Potexvirus from Bottle Gourd in Myanmar.</title>
        <authorList>
            <person name="Kim O.-K."/>
            <person name="Mizutani T."/>
            <person name="Khin Soe"/>
            <person name="Lee K.-W."/>
            <person name="Natsuaki K.T."/>
        </authorList>
    </citation>
    <scope>NUCLEOTIDE SEQUENCE [LARGE SCALE GENOMIC DNA]</scope>
</reference>
<dbReference type="RefSeq" id="YP_009664730.1">
    <property type="nucleotide sequence ID" value="NC_043079.1"/>
</dbReference>
<dbReference type="KEGG" id="vg:40524810"/>
<sequence length="110" mass="11786">MSGRQGFLTPPPDHSKTFLALAVGVALALVIHSLLSYRLPTPGDNIHSLPFGGSYIDGTKRIFYNSPRAQSPSSKIWALGCIAVCLSLLHVFKTGDRTRSSSSCNCTCCT</sequence>
<keyword evidence="1" id="KW-0812">Transmembrane</keyword>
<dbReference type="EMBL" id="AB546335">
    <property type="protein sequence ID" value="BAJ17499.1"/>
    <property type="molecule type" value="Genomic_RNA"/>
</dbReference>
<gene>
    <name evidence="2" type="primary">TGB2</name>
</gene>
<accession>E0D4K2</accession>
<keyword evidence="3" id="KW-1185">Reference proteome</keyword>
<keyword evidence="1" id="KW-0472">Membrane</keyword>
<dbReference type="InterPro" id="IPR001896">
    <property type="entry name" value="Plant_vir_prot"/>
</dbReference>
<name>E0D4K2_9VIRU</name>
<keyword evidence="1" id="KW-1133">Transmembrane helix</keyword>
<feature type="transmembrane region" description="Helical" evidence="1">
    <location>
        <begin position="18"/>
        <end position="35"/>
    </location>
</feature>
<evidence type="ECO:0000256" key="1">
    <source>
        <dbReference type="SAM" id="Phobius"/>
    </source>
</evidence>